<keyword evidence="4" id="KW-1185">Reference proteome</keyword>
<feature type="region of interest" description="Disordered" evidence="2">
    <location>
        <begin position="656"/>
        <end position="684"/>
    </location>
</feature>
<evidence type="ECO:0000256" key="2">
    <source>
        <dbReference type="SAM" id="MobiDB-lite"/>
    </source>
</evidence>
<feature type="coiled-coil region" evidence="1">
    <location>
        <begin position="2085"/>
        <end position="2119"/>
    </location>
</feature>
<name>Q22ZB1_TETTS</name>
<dbReference type="OrthoDB" id="297026at2759"/>
<dbReference type="PANTHER" id="PTHR33331">
    <property type="entry name" value="COILED-COIL DOMAIN-CONTAINING PROTEIN 162"/>
    <property type="match status" value="1"/>
</dbReference>
<sequence>MIKDQQKKVIDYDQRRVELNEKLRENYFIFQDFLKKGNIKIKKVKTKTGKLQYDFDFSSQNYHYNSKDHIFFEEPEFQNEFINQITQSLMQDIKPNLKTSLFSDQQSKRVQSLMTLKNDPDSTKIKIISFFKRRIAQLDMKKKKTIVRYSNFIRGPSSNTKCDRYLLSRVNLIDQEIIHLQRRIERLQQDDGFTESLTNFKQRPVAVNEKGSQIYKSLDDDEMCFSNISREDFEVFMRAKLFENRSKRNMWKFYYQTKWIHYINRFEIIEEVSNQLNQKRIQNQAEWTVYYEKLYDFFERKIIEKFPISQNEMKQVIQKLFEQMKVVNKEQQEYQNLFLRYDLLPLWPSTIIEQNTLLQKACDLFVKGVTVKSTELQTLIFKMNIIMGVIYENQLDISNYESKESVFNDQADSSDPKKANISKSNREKLSQIEEGSLKQQIKELLIKKKTIILVEADWVSLLDFTPKYDECQINVMNTLNLPNITEDSTTKLLISFLGNRDYDSIKRFISEQTKEIISSFDEKFFLFIENLKYVDKTHNSISFELLVDTYQEGLTDQKKPFDTLKSKKLEVKEKLKKEHLYAIIDIVNEQKPVESALDTIYGLMFLKTSENRRKILNTLNAIRSIERRITYDLVKIFDCSFPRELDDEFLVNVNQEKQEESQNEKFNPQPKVNKQNDPQKIKRKQMHSFSEAKKIFDERYLNSLDSNISIGRFDQIVYDNQTNFDEYENTTVPEIYVKGDDKDGLSGYGKYIVYDVSEKDTQKVEKRILKTISFFIEKFEKVNRVKDFFTIIDRFTISNDIFELESQYQFAKLRLMEQYMQVFEQINDPVESYHLAETVMNLIHEIPHIDFKSNTFKDSYQANIKRIKSLTKLIKSMYIYQVQKESEEVSLFHKRYQKIASTNHQSFFVYSEQNQGGQSLSKQANQLQNLAFMERRQQQQRKTIVLQRHQTTIDDKKSENSINQESKFAKSKTNELDQSARQKEPADIWNNPQDIYDDFCLEKDMEDVFANMMTIDQNKNQTISPNKQSDNNSKQSSENQNINQNKSENIIINKKFEGGPHYIYNNAHLPKIQFSPSSENESFINFYESCSVIAKIIGILPQIISDLQQNIPQKSILANQYMRFSLYENLNNRWNNFDFKEAKNIEDTIICDDENNMENIIQNTVRQLLDVITVNNEEVNTGARQQNRPQEKLPDKDFLLCLDYNTLDSYLKTSKISNTHNYKELFISCNILEFISIRENLLHSLWERKVLSQLYKSQYSYFGVKVKKNCDINFPSPLDFSYNIGRVGGPSKLKKLLANQELKKNTLSYFNEIDNSLERIYKFNEMKNIGLILMMDSIAEFQNIFLYEKLNLMTLENCVKLNQKRIDPIRSSELDLYFLLQKKVIQENPYIDISRIYLNHSNLNAITQSVKQYKQEIGFKMRDRYLYSPIEAKERIRQSLQYKFNECAQQIQRETDGQSIDTSKQILVEKHIRCLKLYLLKVVNADLLVDLNKEWGRLECLHLCQNLKRYLNCIPNIGSNVNINKSEDRYYDDCIYAGQKKKVTQSSREEQEENNQRSLQEENRIFIGKNNSINDILTIYSDNQIIKKDFVNDLQSAKQELAIKQVDSSIGIENLLQKTVVTPVQKQQLFQDYKKTEKIRDKIFYYLMKIQRSITGKLYPDYGRFQYINDDYCGINQLNKLYKQFLEFIQVHFLNIQMSLYKSELKIIQELLLFNQTFEDISPDNEMEYAIKCGRDVSKTLISYDELQSAYLKENFIAAQQFKQGVQVKIVSNIIDGIVRKLQSFSNMEQSFKRLTMDLAQINSVIYPRKSIVNTQILQKQVSLTSTNMNQIKIKDAKAEIKKLSDLLYHKLYMNLIDTFVSQCHSDTDTPFAQNFFRLNELIFLKKHKNSLNLNYFNTQFFLQNNTQNFFNFKNSDKNYIRIKKRIYKKTLNEPYLKLKLLITNLPIDFQKHIFTFQKNNQIKMGISEQIFSRISEFYSQFNCKKLVRISDLPCVGLNSYTANNSEYGNILMGLTEQERFSIAGKIRNFDKEIKPFKVYKNESTNQIEEELNYLSVIASNRILVQGLSIYKKSINYPIISIQFSRNFNQERDSIDKKIQQVKNNMEEYQKKNFQILNSKLLEPFSIQLLQENQDFDRTYKLLLNICLEKTFLVEEIQLNIIEDSIKCLETEFSVLNLKSNVNDAVQRLERQKTTQSSAIRTQTSFYKVQANPCFSSPLFVDQKQIIIPTVAKVSYVQSFINRLRNKVSRVDLLSSGFGFVISVNDLEDCIQYLNKAIQQFGEKEIKKRIDSAQYLYDLQNSKIKSQQKHIDALKQKIKLIKTLQNKHIDALVHERGNNLIYEMAKMQRKQADFQRFLTNIESEVTQEVRKEMNSDILKLENDKQILRNQFTEFKRLLTVTFTHEIKTAGRELESNMTKKTIDVLNQLNRLQQAIFDEQIPSSPKKSILNSGARSPSVLSSPKDQSESSHIQNTRQSMNFIYPNSFSSYNPQRHLELQKNSNYNVQKCGPDEDILTDPVITTKYINKIRIFYLIKMTSIKEKYEQIINQQQLELNNFKSLQQELIENKKEENIVKKELVNVHNALKEQEKQNKKLSTELEILTFEKLKIEKNRDDLLKKVKQLEDQIKYIDKYDGLGEDFQAMLNERDEKIQKLQDKEKIMQKTVNTLNLSNKKQLKSLEDKIKNELNIKSIMLTKIDSTHSSGFPNINYLPQFPESTWQNKCVDLHSQNQDLEYENQQLIGLLKIFQNEVQDSPNLILNQILLNLHEKIKLILNQKNEIKQLKISKSNKNDIDQQLDVILSSMKKMRAEKQISLDLLSSSDIKAKTKIIGANVSPFNPNYSGSKRQVLTQPDEVDLTNKSKNMVKNMDVSFLYQNKRAQSRNESPINIQNNSQIRVQSSNSKQNQLNNYANRNRIVSIAQKSVRQADSLNKTSYQ</sequence>
<feature type="region of interest" description="Disordered" evidence="2">
    <location>
        <begin position="1017"/>
        <end position="1046"/>
    </location>
</feature>
<feature type="compositionally biased region" description="Basic and acidic residues" evidence="2">
    <location>
        <begin position="414"/>
        <end position="426"/>
    </location>
</feature>
<dbReference type="EMBL" id="GG662798">
    <property type="protein sequence ID" value="EAR90410.2"/>
    <property type="molecule type" value="Genomic_DNA"/>
</dbReference>
<feature type="region of interest" description="Disordered" evidence="2">
    <location>
        <begin position="407"/>
        <end position="426"/>
    </location>
</feature>
<dbReference type="PANTHER" id="PTHR33331:SF13">
    <property type="entry name" value="COILED-COIL DOMAIN CONTAINING 162"/>
    <property type="match status" value="1"/>
</dbReference>
<feature type="region of interest" description="Disordered" evidence="2">
    <location>
        <begin position="2879"/>
        <end position="2903"/>
    </location>
</feature>
<dbReference type="KEGG" id="tet:TTHERM_00112600"/>
<reference evidence="4" key="1">
    <citation type="journal article" date="2006" name="PLoS Biol.">
        <title>Macronuclear genome sequence of the ciliate Tetrahymena thermophila, a model eukaryote.</title>
        <authorList>
            <person name="Eisen J.A."/>
            <person name="Coyne R.S."/>
            <person name="Wu M."/>
            <person name="Wu D."/>
            <person name="Thiagarajan M."/>
            <person name="Wortman J.R."/>
            <person name="Badger J.H."/>
            <person name="Ren Q."/>
            <person name="Amedeo P."/>
            <person name="Jones K.M."/>
            <person name="Tallon L.J."/>
            <person name="Delcher A.L."/>
            <person name="Salzberg S.L."/>
            <person name="Silva J.C."/>
            <person name="Haas B.J."/>
            <person name="Majoros W.H."/>
            <person name="Farzad M."/>
            <person name="Carlton J.M."/>
            <person name="Smith R.K. Jr."/>
            <person name="Garg J."/>
            <person name="Pearlman R.E."/>
            <person name="Karrer K.M."/>
            <person name="Sun L."/>
            <person name="Manning G."/>
            <person name="Elde N.C."/>
            <person name="Turkewitz A.P."/>
            <person name="Asai D.J."/>
            <person name="Wilkes D.E."/>
            <person name="Wang Y."/>
            <person name="Cai H."/>
            <person name="Collins K."/>
            <person name="Stewart B.A."/>
            <person name="Lee S.R."/>
            <person name="Wilamowska K."/>
            <person name="Weinberg Z."/>
            <person name="Ruzzo W.L."/>
            <person name="Wloga D."/>
            <person name="Gaertig J."/>
            <person name="Frankel J."/>
            <person name="Tsao C.-C."/>
            <person name="Gorovsky M.A."/>
            <person name="Keeling P.J."/>
            <person name="Waller R.F."/>
            <person name="Patron N.J."/>
            <person name="Cherry J.M."/>
            <person name="Stover N.A."/>
            <person name="Krieger C.J."/>
            <person name="del Toro C."/>
            <person name="Ryder H.F."/>
            <person name="Williamson S.C."/>
            <person name="Barbeau R.A."/>
            <person name="Hamilton E.P."/>
            <person name="Orias E."/>
        </authorList>
    </citation>
    <scope>NUCLEOTIDE SEQUENCE [LARGE SCALE GENOMIC DNA]</scope>
    <source>
        <strain evidence="4">SB210</strain>
    </source>
</reference>
<feature type="compositionally biased region" description="Basic and acidic residues" evidence="2">
    <location>
        <begin position="972"/>
        <end position="986"/>
    </location>
</feature>
<feature type="coiled-coil region" evidence="1">
    <location>
        <begin position="2370"/>
        <end position="2397"/>
    </location>
</feature>
<proteinExistence type="predicted"/>
<feature type="region of interest" description="Disordered" evidence="2">
    <location>
        <begin position="949"/>
        <end position="989"/>
    </location>
</feature>
<dbReference type="InParanoid" id="Q22ZB1"/>
<keyword evidence="1" id="KW-0175">Coiled coil</keyword>
<feature type="compositionally biased region" description="Polar residues" evidence="2">
    <location>
        <begin position="2879"/>
        <end position="2897"/>
    </location>
</feature>
<feature type="coiled-coil region" evidence="1">
    <location>
        <begin position="2540"/>
        <end position="2626"/>
    </location>
</feature>
<gene>
    <name evidence="3" type="ORF">TTHERM_00112600</name>
</gene>
<evidence type="ECO:0000313" key="4">
    <source>
        <dbReference type="Proteomes" id="UP000009168"/>
    </source>
</evidence>
<dbReference type="RefSeq" id="XP_001010655.2">
    <property type="nucleotide sequence ID" value="XM_001010655.2"/>
</dbReference>
<dbReference type="HOGENOM" id="CLU_226406_0_0_1"/>
<evidence type="ECO:0000256" key="1">
    <source>
        <dbReference type="SAM" id="Coils"/>
    </source>
</evidence>
<protein>
    <submittedName>
        <fullName evidence="3">Uncharacterized protein</fullName>
    </submittedName>
</protein>
<feature type="region of interest" description="Disordered" evidence="2">
    <location>
        <begin position="2444"/>
        <end position="2472"/>
    </location>
</feature>
<dbReference type="GeneID" id="7843522"/>
<dbReference type="InterPro" id="IPR040401">
    <property type="entry name" value="CCDC162"/>
</dbReference>
<dbReference type="Proteomes" id="UP000009168">
    <property type="component" value="Unassembled WGS sequence"/>
</dbReference>
<feature type="compositionally biased region" description="Low complexity" evidence="2">
    <location>
        <begin position="1026"/>
        <end position="1046"/>
    </location>
</feature>
<evidence type="ECO:0000313" key="3">
    <source>
        <dbReference type="EMBL" id="EAR90410.2"/>
    </source>
</evidence>
<accession>Q22ZB1</accession>
<organism evidence="3 4">
    <name type="scientific">Tetrahymena thermophila (strain SB210)</name>
    <dbReference type="NCBI Taxonomy" id="312017"/>
    <lineage>
        <taxon>Eukaryota</taxon>
        <taxon>Sar</taxon>
        <taxon>Alveolata</taxon>
        <taxon>Ciliophora</taxon>
        <taxon>Intramacronucleata</taxon>
        <taxon>Oligohymenophorea</taxon>
        <taxon>Hymenostomatida</taxon>
        <taxon>Tetrahymenina</taxon>
        <taxon>Tetrahymenidae</taxon>
        <taxon>Tetrahymena</taxon>
    </lineage>
</organism>
<dbReference type="eggNOG" id="ENOG502R2E1">
    <property type="taxonomic scope" value="Eukaryota"/>
</dbReference>